<feature type="non-terminal residue" evidence="1">
    <location>
        <position position="1"/>
    </location>
</feature>
<comment type="caution">
    <text evidence="1">The sequence shown here is derived from an EMBL/GenBank/DDBJ whole genome shotgun (WGS) entry which is preliminary data.</text>
</comment>
<protein>
    <submittedName>
        <fullName evidence="1">27332_t:CDS:1</fullName>
    </submittedName>
</protein>
<evidence type="ECO:0000313" key="1">
    <source>
        <dbReference type="EMBL" id="CAG8835042.1"/>
    </source>
</evidence>
<dbReference type="Proteomes" id="UP000789901">
    <property type="component" value="Unassembled WGS sequence"/>
</dbReference>
<reference evidence="1 2" key="1">
    <citation type="submission" date="2021-06" db="EMBL/GenBank/DDBJ databases">
        <authorList>
            <person name="Kallberg Y."/>
            <person name="Tangrot J."/>
            <person name="Rosling A."/>
        </authorList>
    </citation>
    <scope>NUCLEOTIDE SEQUENCE [LARGE SCALE GENOMIC DNA]</scope>
    <source>
        <strain evidence="1 2">120-4 pot B 10/14</strain>
    </source>
</reference>
<sequence>IEEGDDFSVGCSQLDMILGSTQQSQYSNVEIDVDIGVVDGKLEYSVLIDQRRSHETYTSQRMERKVAGVSMSVSNNKFNSLISYLFSNESARPGVPCQNRCRMKSRLEQLTDGAKNSVKISTANMSSVHPVTQGGFGIGQINNTIFFFQILALYYKNSNYYSFIESHTIIDELSYILVKVFFQLHYNLFSSISENGYTIFTYISPSSFLYYFEKGNFVSLDEKLKLLTVNDSIYELFNYFNTPNMKQRLQEIL</sequence>
<keyword evidence="2" id="KW-1185">Reference proteome</keyword>
<evidence type="ECO:0000313" key="2">
    <source>
        <dbReference type="Proteomes" id="UP000789901"/>
    </source>
</evidence>
<accession>A0ABN7WLC9</accession>
<organism evidence="1 2">
    <name type="scientific">Gigaspora margarita</name>
    <dbReference type="NCBI Taxonomy" id="4874"/>
    <lineage>
        <taxon>Eukaryota</taxon>
        <taxon>Fungi</taxon>
        <taxon>Fungi incertae sedis</taxon>
        <taxon>Mucoromycota</taxon>
        <taxon>Glomeromycotina</taxon>
        <taxon>Glomeromycetes</taxon>
        <taxon>Diversisporales</taxon>
        <taxon>Gigasporaceae</taxon>
        <taxon>Gigaspora</taxon>
    </lineage>
</organism>
<name>A0ABN7WLC9_GIGMA</name>
<proteinExistence type="predicted"/>
<dbReference type="EMBL" id="CAJVQB010050692">
    <property type="protein sequence ID" value="CAG8835042.1"/>
    <property type="molecule type" value="Genomic_DNA"/>
</dbReference>
<gene>
    <name evidence="1" type="ORF">GMARGA_LOCUS32366</name>
</gene>